<dbReference type="GO" id="GO:0007155">
    <property type="term" value="P:cell adhesion"/>
    <property type="evidence" value="ECO:0007669"/>
    <property type="project" value="InterPro"/>
</dbReference>
<dbReference type="GO" id="GO:0005509">
    <property type="term" value="F:calcium ion binding"/>
    <property type="evidence" value="ECO:0007669"/>
    <property type="project" value="InterPro"/>
</dbReference>
<dbReference type="Pfam" id="PF02412">
    <property type="entry name" value="TSP_3"/>
    <property type="match status" value="2"/>
</dbReference>
<dbReference type="InterPro" id="IPR028974">
    <property type="entry name" value="TSP_type-3_rpt"/>
</dbReference>
<dbReference type="AlphaFoldDB" id="A0A382BNF8"/>
<dbReference type="PANTHER" id="PTHR10199:SF110">
    <property type="entry name" value="TSP C-TERMINAL DOMAIN-CONTAINING PROTEIN"/>
    <property type="match status" value="1"/>
</dbReference>
<dbReference type="Gene3D" id="4.10.1080.10">
    <property type="entry name" value="TSP type-3 repeat"/>
    <property type="match status" value="1"/>
</dbReference>
<evidence type="ECO:0000256" key="3">
    <source>
        <dbReference type="SAM" id="MobiDB-lite"/>
    </source>
</evidence>
<keyword evidence="1" id="KW-0732">Signal</keyword>
<dbReference type="EMBL" id="UINC01030640">
    <property type="protein sequence ID" value="SVB15356.1"/>
    <property type="molecule type" value="Genomic_DNA"/>
</dbReference>
<feature type="region of interest" description="Disordered" evidence="3">
    <location>
        <begin position="130"/>
        <end position="153"/>
    </location>
</feature>
<keyword evidence="2" id="KW-0106">Calcium</keyword>
<name>A0A382BNF8_9ZZZZ</name>
<sequence>VRQEGKKGNSLRRKLLPRAIILGVMTLLSMQGLAIDIDDVQSAIFTPSCSLSGCHNGSVSPNLQTGVAFDNVVGISASQSAMPLIDPGNPDNSYLILKMEGSGSGAKMPIGGTVSTTNLQLIRDWVSNGAVKDDDAGSTEPDTDGDTIADATDNCPNVANSDQIDTDNDNSGDACDADDDGDGVIDTEDTFPLNATEWVDSDMDGIGDNADPDNSTEGRVYLMTTSTSANITLLHLVNSSETPQQFTGTLYNFNGTLLGTANTPLHNGVVQSQARLILSATELEELFNIEPWSGPAILVVGGSAGFDLMTKLTSPSGLISNTNCVRKDLVHNVEGFDSPNRTFVRFINIGNTTITDIRGGLTDSTGSVIGTTNVELLATLDPYEAVWLTRENLSSLIGAEWNGVASLATTTAIPNLRLLNLNFVNNETFFNFSCFESSKSGRVYLMTNSNSANISETHIINTSPDPATYEGTVYEGSGEQLGNASPLHTGTIEPGARVVLTASEIESATGAQAWPGPAMIDISSSGSFELMVKLTSPSGLISNTNCVRQGNVQNIEGFDSANRTFIRFINQGTTSISNIRGTLYDVNGNVLGTPNSLLVEMLAAKEQVFLDREDLSTLFDVTWNNEASLVVTAESATDLRLLNLNFVNNETFFNFSCYETSG</sequence>
<dbReference type="SUPFAM" id="SSF103647">
    <property type="entry name" value="TSP type-3 repeat"/>
    <property type="match status" value="1"/>
</dbReference>
<evidence type="ECO:0008006" key="5">
    <source>
        <dbReference type="Google" id="ProtNLM"/>
    </source>
</evidence>
<evidence type="ECO:0000256" key="1">
    <source>
        <dbReference type="ARBA" id="ARBA00022729"/>
    </source>
</evidence>
<protein>
    <recommendedName>
        <fullName evidence="5">Cytochrome C Planctomycete-type domain-containing protein</fullName>
    </recommendedName>
</protein>
<feature type="non-terminal residue" evidence="4">
    <location>
        <position position="1"/>
    </location>
</feature>
<evidence type="ECO:0000256" key="2">
    <source>
        <dbReference type="ARBA" id="ARBA00022837"/>
    </source>
</evidence>
<accession>A0A382BNF8</accession>
<gene>
    <name evidence="4" type="ORF">METZ01_LOCUS168210</name>
</gene>
<evidence type="ECO:0000313" key="4">
    <source>
        <dbReference type="EMBL" id="SVB15356.1"/>
    </source>
</evidence>
<reference evidence="4" key="1">
    <citation type="submission" date="2018-05" db="EMBL/GenBank/DDBJ databases">
        <authorList>
            <person name="Lanie J.A."/>
            <person name="Ng W.-L."/>
            <person name="Kazmierczak K.M."/>
            <person name="Andrzejewski T.M."/>
            <person name="Davidsen T.M."/>
            <person name="Wayne K.J."/>
            <person name="Tettelin H."/>
            <person name="Glass J.I."/>
            <person name="Rusch D."/>
            <person name="Podicherti R."/>
            <person name="Tsui H.-C.T."/>
            <person name="Winkler M.E."/>
        </authorList>
    </citation>
    <scope>NUCLEOTIDE SEQUENCE</scope>
</reference>
<organism evidence="4">
    <name type="scientific">marine metagenome</name>
    <dbReference type="NCBI Taxonomy" id="408172"/>
    <lineage>
        <taxon>unclassified sequences</taxon>
        <taxon>metagenomes</taxon>
        <taxon>ecological metagenomes</taxon>
    </lineage>
</organism>
<proteinExistence type="predicted"/>
<feature type="non-terminal residue" evidence="4">
    <location>
        <position position="662"/>
    </location>
</feature>
<dbReference type="InterPro" id="IPR003367">
    <property type="entry name" value="Thrombospondin_3-like_rpt"/>
</dbReference>
<dbReference type="PANTHER" id="PTHR10199">
    <property type="entry name" value="THROMBOSPONDIN"/>
    <property type="match status" value="1"/>
</dbReference>